<accession>A0A9P9WN71</accession>
<feature type="region of interest" description="Disordered" evidence="1">
    <location>
        <begin position="118"/>
        <end position="195"/>
    </location>
</feature>
<feature type="region of interest" description="Disordered" evidence="1">
    <location>
        <begin position="326"/>
        <end position="372"/>
    </location>
</feature>
<dbReference type="AlphaFoldDB" id="A0A9P9WN71"/>
<evidence type="ECO:0000256" key="1">
    <source>
        <dbReference type="SAM" id="MobiDB-lite"/>
    </source>
</evidence>
<organism evidence="2 3">
    <name type="scientific">Neoarthrinium moseri</name>
    <dbReference type="NCBI Taxonomy" id="1658444"/>
    <lineage>
        <taxon>Eukaryota</taxon>
        <taxon>Fungi</taxon>
        <taxon>Dikarya</taxon>
        <taxon>Ascomycota</taxon>
        <taxon>Pezizomycotina</taxon>
        <taxon>Sordariomycetes</taxon>
        <taxon>Xylariomycetidae</taxon>
        <taxon>Amphisphaeriales</taxon>
        <taxon>Apiosporaceae</taxon>
        <taxon>Neoarthrinium</taxon>
    </lineage>
</organism>
<feature type="compositionally biased region" description="Low complexity" evidence="1">
    <location>
        <begin position="284"/>
        <end position="300"/>
    </location>
</feature>
<evidence type="ECO:0000313" key="2">
    <source>
        <dbReference type="EMBL" id="KAI1871730.1"/>
    </source>
</evidence>
<gene>
    <name evidence="2" type="ORF">JX265_005716</name>
</gene>
<feature type="compositionally biased region" description="Acidic residues" evidence="1">
    <location>
        <begin position="152"/>
        <end position="161"/>
    </location>
</feature>
<reference evidence="2" key="1">
    <citation type="submission" date="2021-03" db="EMBL/GenBank/DDBJ databases">
        <title>Revisited historic fungal species revealed as producer of novel bioactive compounds through whole genome sequencing and comparative genomics.</title>
        <authorList>
            <person name="Vignolle G.A."/>
            <person name="Hochenegger N."/>
            <person name="Mach R.L."/>
            <person name="Mach-Aigner A.R."/>
            <person name="Javad Rahimi M."/>
            <person name="Salim K.A."/>
            <person name="Chan C.M."/>
            <person name="Lim L.B.L."/>
            <person name="Cai F."/>
            <person name="Druzhinina I.S."/>
            <person name="U'Ren J.M."/>
            <person name="Derntl C."/>
        </authorList>
    </citation>
    <scope>NUCLEOTIDE SEQUENCE</scope>
    <source>
        <strain evidence="2">TUCIM 5799</strain>
    </source>
</reference>
<protein>
    <submittedName>
        <fullName evidence="2">Uncharacterized protein</fullName>
    </submittedName>
</protein>
<name>A0A9P9WN71_9PEZI</name>
<feature type="region of interest" description="Disordered" evidence="1">
    <location>
        <begin position="264"/>
        <end position="305"/>
    </location>
</feature>
<feature type="compositionally biased region" description="Low complexity" evidence="1">
    <location>
        <begin position="338"/>
        <end position="365"/>
    </location>
</feature>
<proteinExistence type="predicted"/>
<dbReference type="Proteomes" id="UP000829685">
    <property type="component" value="Unassembled WGS sequence"/>
</dbReference>
<comment type="caution">
    <text evidence="2">The sequence shown here is derived from an EMBL/GenBank/DDBJ whole genome shotgun (WGS) entry which is preliminary data.</text>
</comment>
<evidence type="ECO:0000313" key="3">
    <source>
        <dbReference type="Proteomes" id="UP000829685"/>
    </source>
</evidence>
<sequence length="406" mass="44222">MAEPHGGWNTDWNQRAESDFLTAICLYGNLRPTATRPWGVMNQWPVVTGEMRRRGHDFSRDSMVRRWRDLREQLENRPPLPTERPDMSIEELIASRWRLNIPGVTDDLEPPPPPVPFHQNPADYRDKPPTRHTIPSSRTYMRKRRLQRDYEDIVGEDDDGEDLHSVAPGGAGNPVAGPGAAVPPPEPSPLDNADYNRRMASDFFDMNGDQRIGADYMSRVVHAGLERVQNQGGYDPATLAMVENELNTAANNFRAAEHEIAVRQNNPFSPGGSNGGGAELAPGNYNSPQPSNPFSPSAFNIASPPNNAASPGTVANYAPVGTGPFTNWTPGNFGSPFPAQQTPQQLQQSPGQSNNSNGGNPPGGNAYSTMITAPGANGNGTMVNINGSWVWMTPMDARFYGRGPGN</sequence>
<keyword evidence="3" id="KW-1185">Reference proteome</keyword>
<dbReference type="EMBL" id="JAFIMR010000012">
    <property type="protein sequence ID" value="KAI1871730.1"/>
    <property type="molecule type" value="Genomic_DNA"/>
</dbReference>